<dbReference type="SUPFAM" id="SSF52743">
    <property type="entry name" value="Subtilisin-like"/>
    <property type="match status" value="1"/>
</dbReference>
<evidence type="ECO:0000256" key="10">
    <source>
        <dbReference type="ARBA" id="ARBA00022825"/>
    </source>
</evidence>
<dbReference type="eggNOG" id="ENOG502QR6D">
    <property type="taxonomic scope" value="Eukaryota"/>
</dbReference>
<proteinExistence type="predicted"/>
<feature type="binding site" evidence="15">
    <location>
        <position position="510"/>
    </location>
    <ligand>
        <name>Ca(2+)</name>
        <dbReference type="ChEBI" id="CHEBI:29108"/>
    </ligand>
</feature>
<dbReference type="KEGG" id="ure:UREG_00260"/>
<name>C4JL45_UNCRE</name>
<dbReference type="OrthoDB" id="409122at2759"/>
<dbReference type="AlphaFoldDB" id="C4JL45"/>
<feature type="active site" description="Charge relay system" evidence="15">
    <location>
        <position position="253"/>
    </location>
</feature>
<evidence type="ECO:0000256" key="16">
    <source>
        <dbReference type="SAM" id="SignalP"/>
    </source>
</evidence>
<evidence type="ECO:0000256" key="13">
    <source>
        <dbReference type="ARBA" id="ARBA00023145"/>
    </source>
</evidence>
<dbReference type="GeneID" id="8444912"/>
<feature type="binding site" evidence="15">
    <location>
        <position position="543"/>
    </location>
    <ligand>
        <name>Ca(2+)</name>
        <dbReference type="ChEBI" id="CHEBI:29108"/>
    </ligand>
</feature>
<evidence type="ECO:0000256" key="8">
    <source>
        <dbReference type="ARBA" id="ARBA00022729"/>
    </source>
</evidence>
<evidence type="ECO:0000256" key="7">
    <source>
        <dbReference type="ARBA" id="ARBA00022723"/>
    </source>
</evidence>
<evidence type="ECO:0000256" key="11">
    <source>
        <dbReference type="ARBA" id="ARBA00022837"/>
    </source>
</evidence>
<feature type="signal peptide" evidence="16">
    <location>
        <begin position="1"/>
        <end position="18"/>
    </location>
</feature>
<evidence type="ECO:0000256" key="14">
    <source>
        <dbReference type="ARBA" id="ARBA00023180"/>
    </source>
</evidence>
<protein>
    <recommendedName>
        <fullName evidence="4">tripeptidyl-peptidase II</fullName>
        <ecNumber evidence="4">3.4.14.10</ecNumber>
    </recommendedName>
</protein>
<feature type="active site" description="Charge relay system" evidence="15">
    <location>
        <position position="257"/>
    </location>
</feature>
<evidence type="ECO:0000256" key="1">
    <source>
        <dbReference type="ARBA" id="ARBA00001910"/>
    </source>
</evidence>
<dbReference type="Proteomes" id="UP000002058">
    <property type="component" value="Unassembled WGS sequence"/>
</dbReference>
<dbReference type="PANTHER" id="PTHR14218:SF32">
    <property type="entry name" value="TRIPEPTIDYL PEPTIDASE SED3 (AFU_ORTHOLOGUE AFUA_3G08930)"/>
    <property type="match status" value="1"/>
</dbReference>
<dbReference type="GO" id="GO:0004252">
    <property type="term" value="F:serine-type endopeptidase activity"/>
    <property type="evidence" value="ECO:0007669"/>
    <property type="project" value="UniProtKB-UniRule"/>
</dbReference>
<accession>C4JL45</accession>
<evidence type="ECO:0000256" key="4">
    <source>
        <dbReference type="ARBA" id="ARBA00012462"/>
    </source>
</evidence>
<dbReference type="RefSeq" id="XP_002540747.1">
    <property type="nucleotide sequence ID" value="XM_002540701.1"/>
</dbReference>
<keyword evidence="8 16" id="KW-0732">Signal</keyword>
<evidence type="ECO:0000256" key="15">
    <source>
        <dbReference type="PROSITE-ProRule" id="PRU01032"/>
    </source>
</evidence>
<feature type="binding site" evidence="15">
    <location>
        <position position="511"/>
    </location>
    <ligand>
        <name>Ca(2+)</name>
        <dbReference type="ChEBI" id="CHEBI:29108"/>
    </ligand>
</feature>
<dbReference type="CDD" id="cd11377">
    <property type="entry name" value="Pro-peptidase_S53"/>
    <property type="match status" value="1"/>
</dbReference>
<comment type="function">
    <text evidence="2">Secreted tripeptidyl-peptidase which degrades proteins at acidic pHs and is involved in virulence.</text>
</comment>
<evidence type="ECO:0000256" key="6">
    <source>
        <dbReference type="ARBA" id="ARBA00022670"/>
    </source>
</evidence>
<evidence type="ECO:0000256" key="5">
    <source>
        <dbReference type="ARBA" id="ARBA00022525"/>
    </source>
</evidence>
<keyword evidence="13" id="KW-0865">Zymogen</keyword>
<evidence type="ECO:0000313" key="19">
    <source>
        <dbReference type="Proteomes" id="UP000002058"/>
    </source>
</evidence>
<comment type="catalytic activity">
    <reaction evidence="1">
        <text>Release of an N-terminal tripeptide from a polypeptide.</text>
        <dbReference type="EC" id="3.4.14.10"/>
    </reaction>
</comment>
<comment type="subcellular location">
    <subcellularLocation>
        <location evidence="3">Secreted</location>
        <location evidence="3">Extracellular space</location>
    </subcellularLocation>
</comment>
<evidence type="ECO:0000256" key="2">
    <source>
        <dbReference type="ARBA" id="ARBA00002451"/>
    </source>
</evidence>
<dbReference type="Gene3D" id="3.40.50.200">
    <property type="entry name" value="Peptidase S8/S53 domain"/>
    <property type="match status" value="1"/>
</dbReference>
<dbReference type="SUPFAM" id="SSF54897">
    <property type="entry name" value="Protease propeptides/inhibitors"/>
    <property type="match status" value="1"/>
</dbReference>
<dbReference type="CDD" id="cd04056">
    <property type="entry name" value="Peptidases_S53"/>
    <property type="match status" value="1"/>
</dbReference>
<keyword evidence="11 15" id="KW-0106">Calcium</keyword>
<dbReference type="Pfam" id="PF09286">
    <property type="entry name" value="Pro-kuma_activ"/>
    <property type="match status" value="1"/>
</dbReference>
<dbReference type="InterPro" id="IPR050819">
    <property type="entry name" value="Tripeptidyl-peptidase_I"/>
</dbReference>
<dbReference type="OMA" id="KATCDLF"/>
<comment type="cofactor">
    <cofactor evidence="15">
        <name>Ca(2+)</name>
        <dbReference type="ChEBI" id="CHEBI:29108"/>
    </cofactor>
    <text evidence="15">Binds 1 Ca(2+) ion per subunit.</text>
</comment>
<keyword evidence="9 15" id="KW-0378">Hydrolase</keyword>
<keyword evidence="12" id="KW-0843">Virulence</keyword>
<keyword evidence="19" id="KW-1185">Reference proteome</keyword>
<dbReference type="HOGENOM" id="CLU_013783_3_0_1"/>
<evidence type="ECO:0000256" key="12">
    <source>
        <dbReference type="ARBA" id="ARBA00023026"/>
    </source>
</evidence>
<dbReference type="GO" id="GO:0046872">
    <property type="term" value="F:metal ion binding"/>
    <property type="evidence" value="ECO:0007669"/>
    <property type="project" value="UniProtKB-UniRule"/>
</dbReference>
<reference evidence="19" key="1">
    <citation type="journal article" date="2009" name="Genome Res.">
        <title>Comparative genomic analyses of the human fungal pathogens Coccidioides and their relatives.</title>
        <authorList>
            <person name="Sharpton T.J."/>
            <person name="Stajich J.E."/>
            <person name="Rounsley S.D."/>
            <person name="Gardner M.J."/>
            <person name="Wortman J.R."/>
            <person name="Jordar V.S."/>
            <person name="Maiti R."/>
            <person name="Kodira C.D."/>
            <person name="Neafsey D.E."/>
            <person name="Zeng Q."/>
            <person name="Hung C.-Y."/>
            <person name="McMahan C."/>
            <person name="Muszewska A."/>
            <person name="Grynberg M."/>
            <person name="Mandel M.A."/>
            <person name="Kellner E.M."/>
            <person name="Barker B.M."/>
            <person name="Galgiani J.N."/>
            <person name="Orbach M.J."/>
            <person name="Kirkland T.N."/>
            <person name="Cole G.T."/>
            <person name="Henn M.R."/>
            <person name="Birren B.W."/>
            <person name="Taylor J.W."/>
        </authorList>
    </citation>
    <scope>NUCLEOTIDE SEQUENCE [LARGE SCALE GENOMIC DNA]</scope>
    <source>
        <strain evidence="19">UAMH 1704</strain>
    </source>
</reference>
<evidence type="ECO:0000259" key="17">
    <source>
        <dbReference type="PROSITE" id="PS51695"/>
    </source>
</evidence>
<dbReference type="PANTHER" id="PTHR14218">
    <property type="entry name" value="PROTEASE S8 TRIPEPTIDYL PEPTIDASE I CLN2"/>
    <property type="match status" value="1"/>
</dbReference>
<evidence type="ECO:0000313" key="18">
    <source>
        <dbReference type="EMBL" id="EEP75414.1"/>
    </source>
</evidence>
<evidence type="ECO:0000256" key="9">
    <source>
        <dbReference type="ARBA" id="ARBA00022801"/>
    </source>
</evidence>
<evidence type="ECO:0000256" key="3">
    <source>
        <dbReference type="ARBA" id="ARBA00004239"/>
    </source>
</evidence>
<feature type="domain" description="Peptidase S53" evidence="17">
    <location>
        <begin position="177"/>
        <end position="563"/>
    </location>
</feature>
<feature type="binding site" evidence="15">
    <location>
        <position position="545"/>
    </location>
    <ligand>
        <name>Ca(2+)</name>
        <dbReference type="ChEBI" id="CHEBI:29108"/>
    </ligand>
</feature>
<dbReference type="GO" id="GO:0008240">
    <property type="term" value="F:tripeptidyl-peptidase activity"/>
    <property type="evidence" value="ECO:0007669"/>
    <property type="project" value="UniProtKB-EC"/>
</dbReference>
<dbReference type="VEuPathDB" id="FungiDB:UREG_00260"/>
<feature type="active site" description="Charge relay system" evidence="15">
    <location>
        <position position="468"/>
    </location>
</feature>
<dbReference type="GO" id="GO:0006508">
    <property type="term" value="P:proteolysis"/>
    <property type="evidence" value="ECO:0007669"/>
    <property type="project" value="UniProtKB-KW"/>
</dbReference>
<keyword evidence="6 15" id="KW-0645">Protease</keyword>
<dbReference type="SMART" id="SM00944">
    <property type="entry name" value="Pro-kuma_activ"/>
    <property type="match status" value="1"/>
</dbReference>
<dbReference type="InParanoid" id="C4JL45"/>
<sequence length="563" mass="62250">MVVLFRFFSLFSVVAAAAQHVSPNGDWALVERVGVPAGWLRGPMADPKTMFDMKINLRDASKVEHLHQKVMELSTPGHASYGQHLKREAIDTLMKPNVTVTESILQWLKDGGVQLENVKSRADWIRVSLPVGVASKLLNARFYEFTDRYTKVKKIRTTEYWVPKTPSVTFRRLAQRAIPPNCLRELYGLGNVTAKPGSRNKITVSGYLDQYAQYRDLSLFLRKYAPQAAGANFSVSLVNGGQNTQNSTHDSREANLDIQYVIALSYNMKVEYLSVKGRGPLKEDLDQPNQASNQNEPYMNQLEYLHSLPDEDLPTVLTTSYGESEQSVPEPYARATCNEFAKLAARGVSIIFSSGDSGVGSSCMTNDGQNRTTFNPIFPATCPWVTSIGSTHSRNPEAAIGFSSGGFSNYFARPEWQQSAVTEYLRILDTRWQGYYNPHGRGFPDIAAQGIRYPIYDKGVVKMAAGTSASAPTIAAIIAHLNEIRLSQGKPVLGFLNPWLYSKGFRGFTDITNGGSIGCTGTALYSGLPARYVPYASWNATKGWDPVTGFGTPNFEKLVKLMP</sequence>
<dbReference type="EMBL" id="CH476615">
    <property type="protein sequence ID" value="EEP75414.1"/>
    <property type="molecule type" value="Genomic_DNA"/>
</dbReference>
<dbReference type="Pfam" id="PF00082">
    <property type="entry name" value="Peptidase_S8"/>
    <property type="match status" value="1"/>
</dbReference>
<keyword evidence="5" id="KW-0964">Secreted</keyword>
<dbReference type="PROSITE" id="PS51695">
    <property type="entry name" value="SEDOLISIN"/>
    <property type="match status" value="1"/>
</dbReference>
<dbReference type="EC" id="3.4.14.10" evidence="4"/>
<feature type="chain" id="PRO_5002939282" description="tripeptidyl-peptidase II" evidence="16">
    <location>
        <begin position="19"/>
        <end position="563"/>
    </location>
</feature>
<dbReference type="InterPro" id="IPR036852">
    <property type="entry name" value="Peptidase_S8/S53_dom_sf"/>
</dbReference>
<gene>
    <name evidence="18" type="ORF">UREG_00260</name>
</gene>
<dbReference type="InterPro" id="IPR030400">
    <property type="entry name" value="Sedolisin_dom"/>
</dbReference>
<dbReference type="FunFam" id="3.40.50.200:FF:000015">
    <property type="entry name" value="Tripeptidyl peptidase A"/>
    <property type="match status" value="1"/>
</dbReference>
<keyword evidence="7 15" id="KW-0479">Metal-binding</keyword>
<dbReference type="GO" id="GO:0005576">
    <property type="term" value="C:extracellular region"/>
    <property type="evidence" value="ECO:0007669"/>
    <property type="project" value="UniProtKB-SubCell"/>
</dbReference>
<dbReference type="InterPro" id="IPR000209">
    <property type="entry name" value="Peptidase_S8/S53_dom"/>
</dbReference>
<keyword evidence="10 15" id="KW-0720">Serine protease</keyword>
<dbReference type="InterPro" id="IPR015366">
    <property type="entry name" value="S53_propep"/>
</dbReference>
<organism evidence="18 19">
    <name type="scientific">Uncinocarpus reesii (strain UAMH 1704)</name>
    <dbReference type="NCBI Taxonomy" id="336963"/>
    <lineage>
        <taxon>Eukaryota</taxon>
        <taxon>Fungi</taxon>
        <taxon>Dikarya</taxon>
        <taxon>Ascomycota</taxon>
        <taxon>Pezizomycotina</taxon>
        <taxon>Eurotiomycetes</taxon>
        <taxon>Eurotiomycetidae</taxon>
        <taxon>Onygenales</taxon>
        <taxon>Onygenaceae</taxon>
        <taxon>Uncinocarpus</taxon>
    </lineage>
</organism>
<keyword evidence="14" id="KW-0325">Glycoprotein</keyword>